<proteinExistence type="predicted"/>
<evidence type="ECO:0000313" key="2">
    <source>
        <dbReference type="Proteomes" id="UP000249522"/>
    </source>
</evidence>
<keyword evidence="2" id="KW-1185">Reference proteome</keyword>
<dbReference type="OrthoDB" id="2657769at2"/>
<sequence length="84" mass="9795">MARKRSLLSLRHWKHVFVRIYRLIRSPLVKPADKLLFLLPVALYWVLPDVMPFVPVDDIAVTMFAAEWFTRRAESKYPNVPGGS</sequence>
<evidence type="ECO:0000313" key="1">
    <source>
        <dbReference type="EMBL" id="PZD95924.1"/>
    </source>
</evidence>
<dbReference type="EMBL" id="QKRB01000043">
    <property type="protein sequence ID" value="PZD95924.1"/>
    <property type="molecule type" value="Genomic_DNA"/>
</dbReference>
<reference evidence="1 2" key="1">
    <citation type="submission" date="2018-06" db="EMBL/GenBank/DDBJ databases">
        <title>Paenibacillus imtechensis sp. nov.</title>
        <authorList>
            <person name="Pinnaka A.K."/>
            <person name="Singh H."/>
            <person name="Kaur M."/>
        </authorList>
    </citation>
    <scope>NUCLEOTIDE SEQUENCE [LARGE SCALE GENOMIC DNA]</scope>
    <source>
        <strain evidence="1 2">SMB1</strain>
    </source>
</reference>
<dbReference type="RefSeq" id="WP_111146669.1">
    <property type="nucleotide sequence ID" value="NZ_QKRB01000043.1"/>
</dbReference>
<comment type="caution">
    <text evidence="1">The sequence shown here is derived from an EMBL/GenBank/DDBJ whole genome shotgun (WGS) entry which is preliminary data.</text>
</comment>
<gene>
    <name evidence="1" type="ORF">DNH61_10820</name>
</gene>
<dbReference type="Proteomes" id="UP000249522">
    <property type="component" value="Unassembled WGS sequence"/>
</dbReference>
<organism evidence="1 2">
    <name type="scientific">Paenibacillus sambharensis</name>
    <dbReference type="NCBI Taxonomy" id="1803190"/>
    <lineage>
        <taxon>Bacteria</taxon>
        <taxon>Bacillati</taxon>
        <taxon>Bacillota</taxon>
        <taxon>Bacilli</taxon>
        <taxon>Bacillales</taxon>
        <taxon>Paenibacillaceae</taxon>
        <taxon>Paenibacillus</taxon>
    </lineage>
</organism>
<protein>
    <submittedName>
        <fullName evidence="1">Uncharacterized protein</fullName>
    </submittedName>
</protein>
<accession>A0A2W1LN87</accession>
<name>A0A2W1LN87_9BACL</name>
<dbReference type="AlphaFoldDB" id="A0A2W1LN87"/>